<feature type="transmembrane region" description="Helical" evidence="6">
    <location>
        <begin position="237"/>
        <end position="256"/>
    </location>
</feature>
<dbReference type="PANTHER" id="PTHR23504">
    <property type="entry name" value="MAJOR FACILITATOR SUPERFAMILY DOMAIN-CONTAINING PROTEIN 10"/>
    <property type="match status" value="1"/>
</dbReference>
<evidence type="ECO:0000256" key="2">
    <source>
        <dbReference type="ARBA" id="ARBA00022448"/>
    </source>
</evidence>
<dbReference type="SUPFAM" id="SSF103473">
    <property type="entry name" value="MFS general substrate transporter"/>
    <property type="match status" value="1"/>
</dbReference>
<evidence type="ECO:0000256" key="5">
    <source>
        <dbReference type="ARBA" id="ARBA00023136"/>
    </source>
</evidence>
<evidence type="ECO:0000313" key="7">
    <source>
        <dbReference type="EMBL" id="GFH60544.1"/>
    </source>
</evidence>
<evidence type="ECO:0000256" key="3">
    <source>
        <dbReference type="ARBA" id="ARBA00022692"/>
    </source>
</evidence>
<reference evidence="7 8" key="1">
    <citation type="journal article" date="2021" name="Sci. Rep.">
        <title>The genome of the diatom Chaetoceros tenuissimus carries an ancient integrated fragment of an extant virus.</title>
        <authorList>
            <person name="Hongo Y."/>
            <person name="Kimura K."/>
            <person name="Takaki Y."/>
            <person name="Yoshida Y."/>
            <person name="Baba S."/>
            <person name="Kobayashi G."/>
            <person name="Nagasaki K."/>
            <person name="Hano T."/>
            <person name="Tomaru Y."/>
        </authorList>
    </citation>
    <scope>NUCLEOTIDE SEQUENCE [LARGE SCALE GENOMIC DNA]</scope>
    <source>
        <strain evidence="7 8">NIES-3715</strain>
    </source>
</reference>
<comment type="subcellular location">
    <subcellularLocation>
        <location evidence="1">Membrane</location>
        <topology evidence="1">Multi-pass membrane protein</topology>
    </subcellularLocation>
</comment>
<evidence type="ECO:0000256" key="1">
    <source>
        <dbReference type="ARBA" id="ARBA00004141"/>
    </source>
</evidence>
<feature type="transmembrane region" description="Helical" evidence="6">
    <location>
        <begin position="207"/>
        <end position="225"/>
    </location>
</feature>
<dbReference type="GO" id="GO:0016020">
    <property type="term" value="C:membrane"/>
    <property type="evidence" value="ECO:0007669"/>
    <property type="project" value="UniProtKB-SubCell"/>
</dbReference>
<organism evidence="7 8">
    <name type="scientific">Chaetoceros tenuissimus</name>
    <dbReference type="NCBI Taxonomy" id="426638"/>
    <lineage>
        <taxon>Eukaryota</taxon>
        <taxon>Sar</taxon>
        <taxon>Stramenopiles</taxon>
        <taxon>Ochrophyta</taxon>
        <taxon>Bacillariophyta</taxon>
        <taxon>Coscinodiscophyceae</taxon>
        <taxon>Chaetocerotophycidae</taxon>
        <taxon>Chaetocerotales</taxon>
        <taxon>Chaetocerotaceae</taxon>
        <taxon>Chaetoceros</taxon>
    </lineage>
</organism>
<keyword evidence="8" id="KW-1185">Reference proteome</keyword>
<dbReference type="InterPro" id="IPR011701">
    <property type="entry name" value="MFS"/>
</dbReference>
<keyword evidence="5 6" id="KW-0472">Membrane</keyword>
<evidence type="ECO:0000256" key="4">
    <source>
        <dbReference type="ARBA" id="ARBA00022989"/>
    </source>
</evidence>
<feature type="transmembrane region" description="Helical" evidence="6">
    <location>
        <begin position="119"/>
        <end position="138"/>
    </location>
</feature>
<feature type="transmembrane region" description="Helical" evidence="6">
    <location>
        <begin position="17"/>
        <end position="42"/>
    </location>
</feature>
<keyword evidence="4 6" id="KW-1133">Transmembrane helix</keyword>
<sequence length="399" mass="44459">MSLQSQKLDSDQQRHRIWIFVVLLALSGIFSSTFTLTFAYIADTVKRKNDRVTAYGLALATFGLSFTIGPMAGGYLAHVIDYDDQNAASSIGQDEGNGMEDVMSPSSEYYIHPIGQQRVFCSALVLTILDLLYIYFILPESVPNLAIGSRRSQLEEEMPHNDHDDSFSVYTTDTRTSVADHWNNLRTVIPNVWSPFDTLRIFSGDPFMYEVGCIAMLYYTSLWAVHNALRSCIGIAYEGWQLFVCVLLSMIANLVYPSLTSLVSSAVAPDMVGEALGAINGIKALTEGVGPLIFGTLMTFSEKSMLPGWPYLIASSFAVAAYKRGASLPDENDEEYLSERYMKKPKEKKSISALSEIELERSMQENEYIGLLSEIDEVDENEFVKANEQMISDLDNDSD</sequence>
<accession>A0AAD3HEU4</accession>
<dbReference type="PRINTS" id="PR01035">
    <property type="entry name" value="TCRTETA"/>
</dbReference>
<comment type="caution">
    <text evidence="7">The sequence shown here is derived from an EMBL/GenBank/DDBJ whole genome shotgun (WGS) entry which is preliminary data.</text>
</comment>
<protein>
    <recommendedName>
        <fullName evidence="9">Major facilitator superfamily (MFS) profile domain-containing protein</fullName>
    </recommendedName>
</protein>
<name>A0AAD3HEU4_9STRA</name>
<evidence type="ECO:0008006" key="9">
    <source>
        <dbReference type="Google" id="ProtNLM"/>
    </source>
</evidence>
<dbReference type="Pfam" id="PF07690">
    <property type="entry name" value="MFS_1"/>
    <property type="match status" value="1"/>
</dbReference>
<evidence type="ECO:0000313" key="8">
    <source>
        <dbReference type="Proteomes" id="UP001054902"/>
    </source>
</evidence>
<dbReference type="Proteomes" id="UP001054902">
    <property type="component" value="Unassembled WGS sequence"/>
</dbReference>
<dbReference type="AlphaFoldDB" id="A0AAD3HEU4"/>
<feature type="transmembrane region" description="Helical" evidence="6">
    <location>
        <begin position="54"/>
        <end position="77"/>
    </location>
</feature>
<evidence type="ECO:0000256" key="6">
    <source>
        <dbReference type="SAM" id="Phobius"/>
    </source>
</evidence>
<dbReference type="InterPro" id="IPR001958">
    <property type="entry name" value="Tet-R_TetA/multi-R_MdtG-like"/>
</dbReference>
<dbReference type="Gene3D" id="1.20.1250.20">
    <property type="entry name" value="MFS general substrate transporter like domains"/>
    <property type="match status" value="1"/>
</dbReference>
<gene>
    <name evidence="7" type="ORF">CTEN210_17020</name>
</gene>
<proteinExistence type="predicted"/>
<keyword evidence="2" id="KW-0813">Transport</keyword>
<dbReference type="PANTHER" id="PTHR23504:SF1">
    <property type="entry name" value="GH21943P-RELATED"/>
    <property type="match status" value="1"/>
</dbReference>
<dbReference type="EMBL" id="BLLK01000069">
    <property type="protein sequence ID" value="GFH60544.1"/>
    <property type="molecule type" value="Genomic_DNA"/>
</dbReference>
<dbReference type="InterPro" id="IPR036259">
    <property type="entry name" value="MFS_trans_sf"/>
</dbReference>
<keyword evidence="3 6" id="KW-0812">Transmembrane</keyword>
<dbReference type="GO" id="GO:0022857">
    <property type="term" value="F:transmembrane transporter activity"/>
    <property type="evidence" value="ECO:0007669"/>
    <property type="project" value="InterPro"/>
</dbReference>